<dbReference type="Pfam" id="PF21365">
    <property type="entry name" value="Glyco_hydro_31_3rd"/>
    <property type="match status" value="1"/>
</dbReference>
<dbReference type="InterPro" id="IPR030458">
    <property type="entry name" value="Glyco_hydro_31_AS"/>
</dbReference>
<dbReference type="Gene3D" id="2.60.40.1180">
    <property type="entry name" value="Golgi alpha-mannosidase II"/>
    <property type="match status" value="2"/>
</dbReference>
<dbReference type="FunFam" id="2.60.40.1180:FF:000001">
    <property type="entry name" value="Maltase-glucoamylase, intestinal"/>
    <property type="match status" value="1"/>
</dbReference>
<dbReference type="SUPFAM" id="SSF51445">
    <property type="entry name" value="(Trans)glycosidases"/>
    <property type="match status" value="1"/>
</dbReference>
<feature type="chain" id="PRO_5025663183" description="alpha-glucosidase" evidence="10">
    <location>
        <begin position="22"/>
        <end position="993"/>
    </location>
</feature>
<evidence type="ECO:0000256" key="2">
    <source>
        <dbReference type="ARBA" id="ARBA00007806"/>
    </source>
</evidence>
<keyword evidence="4 10" id="KW-0732">Signal</keyword>
<dbReference type="PROSITE" id="PS00129">
    <property type="entry name" value="GLYCOSYL_HYDROL_F31_1"/>
    <property type="match status" value="1"/>
</dbReference>
<dbReference type="PROSITE" id="PS00707">
    <property type="entry name" value="GLYCOSYL_HYDROL_F31_2"/>
    <property type="match status" value="1"/>
</dbReference>
<dbReference type="SUPFAM" id="SSF51011">
    <property type="entry name" value="Glycosyl hydrolase domain"/>
    <property type="match status" value="1"/>
</dbReference>
<comment type="similarity">
    <text evidence="2 9">Belongs to the glycosyl hydrolase 31 family.</text>
</comment>
<evidence type="ECO:0000256" key="9">
    <source>
        <dbReference type="RuleBase" id="RU361185"/>
    </source>
</evidence>
<dbReference type="InterPro" id="IPR011013">
    <property type="entry name" value="Gal_mutarotase_sf_dom"/>
</dbReference>
<dbReference type="InterPro" id="IPR025887">
    <property type="entry name" value="Glyco_hydro_31_N_dom"/>
</dbReference>
<evidence type="ECO:0000256" key="7">
    <source>
        <dbReference type="ARBA" id="ARBA00023295"/>
    </source>
</evidence>
<evidence type="ECO:0000256" key="10">
    <source>
        <dbReference type="SAM" id="SignalP"/>
    </source>
</evidence>
<accession>A0A6A7C3G5</accession>
<evidence type="ECO:0000256" key="8">
    <source>
        <dbReference type="ARBA" id="ARBA00041343"/>
    </source>
</evidence>
<dbReference type="GO" id="GO:0030246">
    <property type="term" value="F:carbohydrate binding"/>
    <property type="evidence" value="ECO:0007669"/>
    <property type="project" value="InterPro"/>
</dbReference>
<sequence>MVLLTYGRSLSIISLFSVVYGQAITSAPSATVKEATSTSYSVPFTIPVEADVGAHILPNILDPKAVQAQDICPGYKASDIQITPNGVEATLTLAGPACNVYGTDIDALTLEVELQDEHRLRVAIQPAHLDATNATQYILPDDLVDIPKSDSSYDSYQRSDLRFYWSNDPTFSFSVIRKSTGDVLFDTVGSVLVYENQFIEFVTKLPADYNIYGLGEHFRDLRLGNNYTATMYNADAGNPVDYNSYGTHPIYYETRYFEGKGKGRKLVSTQNASAAGSYESLTHGVYLRNAHAHEVLLRSTDLTWRTLGGTVDLYFFDGPTQDAVTKQYLTGAVGLPAMQQYWTLGFHQCRWGYKNWSMLEEVIDTYRSFDIPLETIWTDIDSMFQYRDFTNDPNTFPVPAGQSFLQRLHSNHQHYVPIVDAAIYIPNPDNASDAYDVYSNGQASDLYMKNPDGSVYIGAVWPGYTVFTDWFQPEAISWWADSMKDHHDYIPWDGIWLDMNEVASFCIGSCGSKNLSFNPAHPPFHLPGEPGNLVLDYPEGFNLTNATEAASTSLASALQASATSTSSRTIPYHTSTVIPWERNVNHPPYAINHVHGDLAVHALSPNATHHDGTEEYDVHNLYGSMTLHATYEGLLKVFPDKRPFIIGRSTFAGAGKWSGHWGGDNEALFAHMYFSISQALTYSLFGVPMFGVDTCGFSGNSDEELCNRWMQLSAFFPFYRNHNVLSAIPQEAYVWESVAEASRKAMKIRYSLLPYMYTLLQKAHTTGSTVMRALAWEFTTDPTLAGIDNQFLLGPSLLVTPVLGQGLKEAKGVFPGVAQGEVWYDWYTKQAVKAAPGENKTIPAPLGQIPLFVRGGSILPMQEPLYTTTESRNSPWSLLCALSTNGTARGEIYIDDGESLNPNATRLVDLKIRKGILKARAMGAYRDGNPLANITIMGVASAPKTVTLNGVKLDSFNYDKKMKSLTVTGLEKKVPAAWEKNWKLTWGCKRARK</sequence>
<dbReference type="GO" id="GO:0004558">
    <property type="term" value="F:alpha-1,4-glucosidase activity"/>
    <property type="evidence" value="ECO:0007669"/>
    <property type="project" value="UniProtKB-EC"/>
</dbReference>
<dbReference type="InterPro" id="IPR017853">
    <property type="entry name" value="GH"/>
</dbReference>
<reference evidence="14" key="1">
    <citation type="journal article" date="2020" name="Stud. Mycol.">
        <title>101 Dothideomycetes genomes: a test case for predicting lifestyles and emergence of pathogens.</title>
        <authorList>
            <person name="Haridas S."/>
            <person name="Albert R."/>
            <person name="Binder M."/>
            <person name="Bloem J."/>
            <person name="Labutti K."/>
            <person name="Salamov A."/>
            <person name="Andreopoulos B."/>
            <person name="Baker S."/>
            <person name="Barry K."/>
            <person name="Bills G."/>
            <person name="Bluhm B."/>
            <person name="Cannon C."/>
            <person name="Castanera R."/>
            <person name="Culley D."/>
            <person name="Daum C."/>
            <person name="Ezra D."/>
            <person name="Gonzalez J."/>
            <person name="Henrissat B."/>
            <person name="Kuo A."/>
            <person name="Liang C."/>
            <person name="Lipzen A."/>
            <person name="Lutzoni F."/>
            <person name="Magnuson J."/>
            <person name="Mondo S."/>
            <person name="Nolan M."/>
            <person name="Ohm R."/>
            <person name="Pangilinan J."/>
            <person name="Park H.-J."/>
            <person name="Ramirez L."/>
            <person name="Alfaro M."/>
            <person name="Sun H."/>
            <person name="Tritt A."/>
            <person name="Yoshinaga Y."/>
            <person name="Zwiers L.-H."/>
            <person name="Turgeon B."/>
            <person name="Goodwin S."/>
            <person name="Spatafora J."/>
            <person name="Crous P."/>
            <person name="Grigoriev I."/>
        </authorList>
    </citation>
    <scope>NUCLEOTIDE SEQUENCE</scope>
    <source>
        <strain evidence="14">CBS 480.64</strain>
    </source>
</reference>
<evidence type="ECO:0000313" key="15">
    <source>
        <dbReference type="Proteomes" id="UP000799421"/>
    </source>
</evidence>
<dbReference type="Proteomes" id="UP000799421">
    <property type="component" value="Unassembled WGS sequence"/>
</dbReference>
<evidence type="ECO:0000256" key="3">
    <source>
        <dbReference type="ARBA" id="ARBA00012741"/>
    </source>
</evidence>
<dbReference type="SUPFAM" id="SSF74650">
    <property type="entry name" value="Galactose mutarotase-like"/>
    <property type="match status" value="1"/>
</dbReference>
<dbReference type="CDD" id="cd14752">
    <property type="entry name" value="GH31_N"/>
    <property type="match status" value="1"/>
</dbReference>
<comment type="catalytic activity">
    <reaction evidence="1">
        <text>Hydrolysis of terminal, non-reducing (1-&gt;4)-linked alpha-D-glucose residues with release of alpha-D-glucose.</text>
        <dbReference type="EC" id="3.2.1.20"/>
    </reaction>
</comment>
<feature type="signal peptide" evidence="10">
    <location>
        <begin position="1"/>
        <end position="21"/>
    </location>
</feature>
<evidence type="ECO:0000313" key="14">
    <source>
        <dbReference type="EMBL" id="KAF2862030.1"/>
    </source>
</evidence>
<keyword evidence="6" id="KW-0325">Glycoprotein</keyword>
<evidence type="ECO:0000256" key="1">
    <source>
        <dbReference type="ARBA" id="ARBA00001657"/>
    </source>
</evidence>
<dbReference type="GO" id="GO:0005975">
    <property type="term" value="P:carbohydrate metabolic process"/>
    <property type="evidence" value="ECO:0007669"/>
    <property type="project" value="InterPro"/>
</dbReference>
<dbReference type="PANTHER" id="PTHR22762:SF133">
    <property type="entry name" value="P-TYPE DOMAIN-CONTAINING PROTEIN"/>
    <property type="match status" value="1"/>
</dbReference>
<dbReference type="AlphaFoldDB" id="A0A6A7C3G5"/>
<gene>
    <name evidence="14" type="ORF">K470DRAFT_256285</name>
</gene>
<evidence type="ECO:0000259" key="11">
    <source>
        <dbReference type="Pfam" id="PF01055"/>
    </source>
</evidence>
<dbReference type="Gene3D" id="2.60.40.1760">
    <property type="entry name" value="glycosyl hydrolase (family 31)"/>
    <property type="match status" value="1"/>
</dbReference>
<dbReference type="InterPro" id="IPR000322">
    <property type="entry name" value="Glyco_hydro_31_TIM"/>
</dbReference>
<dbReference type="OrthoDB" id="5839090at2759"/>
<dbReference type="EMBL" id="MU005968">
    <property type="protein sequence ID" value="KAF2862030.1"/>
    <property type="molecule type" value="Genomic_DNA"/>
</dbReference>
<feature type="domain" description="Glycosyl hydrolase family 31 C-terminal" evidence="13">
    <location>
        <begin position="767"/>
        <end position="859"/>
    </location>
</feature>
<dbReference type="Pfam" id="PF01055">
    <property type="entry name" value="Glyco_hydro_31_2nd"/>
    <property type="match status" value="1"/>
</dbReference>
<dbReference type="FunFam" id="3.20.20.80:FF:000138">
    <property type="entry name" value="Putative alpha-glucosidase AgdA"/>
    <property type="match status" value="1"/>
</dbReference>
<dbReference type="Pfam" id="PF13802">
    <property type="entry name" value="Gal_mutarotas_2"/>
    <property type="match status" value="1"/>
</dbReference>
<keyword evidence="15" id="KW-1185">Reference proteome</keyword>
<dbReference type="Gene3D" id="3.20.20.80">
    <property type="entry name" value="Glycosidases"/>
    <property type="match status" value="2"/>
</dbReference>
<dbReference type="InterPro" id="IPR048395">
    <property type="entry name" value="Glyco_hydro_31_C"/>
</dbReference>
<evidence type="ECO:0000256" key="4">
    <source>
        <dbReference type="ARBA" id="ARBA00022729"/>
    </source>
</evidence>
<proteinExistence type="inferred from homology"/>
<keyword evidence="7 9" id="KW-0326">Glycosidase</keyword>
<feature type="domain" description="Glycoside hydrolase family 31 N-terminal" evidence="12">
    <location>
        <begin position="171"/>
        <end position="255"/>
    </location>
</feature>
<evidence type="ECO:0000256" key="5">
    <source>
        <dbReference type="ARBA" id="ARBA00022801"/>
    </source>
</evidence>
<dbReference type="InterPro" id="IPR030459">
    <property type="entry name" value="Glyco_hydro_31_CS"/>
</dbReference>
<feature type="domain" description="Glycoside hydrolase family 31 TIM barrel" evidence="11">
    <location>
        <begin position="336"/>
        <end position="759"/>
    </location>
</feature>
<evidence type="ECO:0000256" key="6">
    <source>
        <dbReference type="ARBA" id="ARBA00023180"/>
    </source>
</evidence>
<evidence type="ECO:0000259" key="13">
    <source>
        <dbReference type="Pfam" id="PF21365"/>
    </source>
</evidence>
<dbReference type="PANTHER" id="PTHR22762">
    <property type="entry name" value="ALPHA-GLUCOSIDASE"/>
    <property type="match status" value="1"/>
</dbReference>
<dbReference type="CDD" id="cd06602">
    <property type="entry name" value="GH31_MGAM_SI_GAA"/>
    <property type="match status" value="1"/>
</dbReference>
<dbReference type="InterPro" id="IPR013780">
    <property type="entry name" value="Glyco_hydro_b"/>
</dbReference>
<name>A0A6A7C3G5_9PEZI</name>
<keyword evidence="5 9" id="KW-0378">Hydrolase</keyword>
<dbReference type="EC" id="3.2.1.20" evidence="3"/>
<evidence type="ECO:0000259" key="12">
    <source>
        <dbReference type="Pfam" id="PF13802"/>
    </source>
</evidence>
<protein>
    <recommendedName>
        <fullName evidence="3">alpha-glucosidase</fullName>
        <ecNumber evidence="3">3.2.1.20</ecNumber>
    </recommendedName>
    <alternativeName>
        <fullName evidence="8">Maltase</fullName>
    </alternativeName>
</protein>
<organism evidence="14 15">
    <name type="scientific">Piedraia hortae CBS 480.64</name>
    <dbReference type="NCBI Taxonomy" id="1314780"/>
    <lineage>
        <taxon>Eukaryota</taxon>
        <taxon>Fungi</taxon>
        <taxon>Dikarya</taxon>
        <taxon>Ascomycota</taxon>
        <taxon>Pezizomycotina</taxon>
        <taxon>Dothideomycetes</taxon>
        <taxon>Dothideomycetidae</taxon>
        <taxon>Capnodiales</taxon>
        <taxon>Piedraiaceae</taxon>
        <taxon>Piedraia</taxon>
    </lineage>
</organism>